<feature type="region of interest" description="Disordered" evidence="1">
    <location>
        <begin position="1"/>
        <end position="41"/>
    </location>
</feature>
<dbReference type="PANTHER" id="PTHR11697:SF230">
    <property type="entry name" value="ZINC FINGER, MYM DOMAIN CONTAINING 1"/>
    <property type="match status" value="1"/>
</dbReference>
<dbReference type="SMART" id="SM00597">
    <property type="entry name" value="ZnF_TTF"/>
    <property type="match status" value="1"/>
</dbReference>
<organism evidence="3 4">
    <name type="scientific">Spinacia oleracea</name>
    <name type="common">Spinach</name>
    <dbReference type="NCBI Taxonomy" id="3562"/>
    <lineage>
        <taxon>Eukaryota</taxon>
        <taxon>Viridiplantae</taxon>
        <taxon>Streptophyta</taxon>
        <taxon>Embryophyta</taxon>
        <taxon>Tracheophyta</taxon>
        <taxon>Spermatophyta</taxon>
        <taxon>Magnoliopsida</taxon>
        <taxon>eudicotyledons</taxon>
        <taxon>Gunneridae</taxon>
        <taxon>Pentapetalae</taxon>
        <taxon>Caryophyllales</taxon>
        <taxon>Chenopodiaceae</taxon>
        <taxon>Chenopodioideae</taxon>
        <taxon>Anserineae</taxon>
        <taxon>Spinacia</taxon>
    </lineage>
</organism>
<reference evidence="4" key="2">
    <citation type="submission" date="2025-08" db="UniProtKB">
        <authorList>
            <consortium name="RefSeq"/>
        </authorList>
    </citation>
    <scope>IDENTIFICATION</scope>
    <source>
        <tissue evidence="4">Leaf</tissue>
    </source>
</reference>
<name>A0ABM3R0R7_SPIOL</name>
<dbReference type="InterPro" id="IPR055298">
    <property type="entry name" value="AtLOH3-like"/>
</dbReference>
<dbReference type="InterPro" id="IPR025398">
    <property type="entry name" value="DUF4371"/>
</dbReference>
<keyword evidence="3" id="KW-1185">Reference proteome</keyword>
<dbReference type="Pfam" id="PF14291">
    <property type="entry name" value="DUF4371"/>
    <property type="match status" value="2"/>
</dbReference>
<accession>A0ABM3R0R7</accession>
<evidence type="ECO:0000259" key="2">
    <source>
        <dbReference type="SMART" id="SM00597"/>
    </source>
</evidence>
<dbReference type="GeneID" id="110791549"/>
<protein>
    <recommendedName>
        <fullName evidence="2">TTF-type domain-containing protein</fullName>
    </recommendedName>
</protein>
<proteinExistence type="predicted"/>
<reference evidence="3" key="1">
    <citation type="journal article" date="2021" name="Nat. Commun.">
        <title>Genomic analyses provide insights into spinach domestication and the genetic basis of agronomic traits.</title>
        <authorList>
            <person name="Cai X."/>
            <person name="Sun X."/>
            <person name="Xu C."/>
            <person name="Sun H."/>
            <person name="Wang X."/>
            <person name="Ge C."/>
            <person name="Zhang Z."/>
            <person name="Wang Q."/>
            <person name="Fei Z."/>
            <person name="Jiao C."/>
            <person name="Wang Q."/>
        </authorList>
    </citation>
    <scope>NUCLEOTIDE SEQUENCE [LARGE SCALE GENOMIC DNA]</scope>
    <source>
        <strain evidence="3">cv. Varoflay</strain>
    </source>
</reference>
<sequence>MSKHSRNTLFKYFTSNHPSQEETNQDVEVESEDVNVQSRALPISKQPSKYKRIDLSSLPSDPGLRRKITDYHPDDQIEIRKHYVLEEPFQPRQHNFRQTLIGGLKRRFNPDWYDTYGDWLKYSILKDDVFCRYCYLFKSDISQKGGGDAFVTIGWSSWNKSDRLGIHVGETGSYHNQAYIMFEALKIKETSIKDVLHEYTEQEKEDYRGLLEATVECIRWLLQMGLAFRGHNESKDSKSRGNFIELLMFLANNNEDNDKVVLDNAPKNLQLTCPVDESRDISIKEKMTIVLRYVDKRGIVIEWFLGITHVPDTTALTLKAAIDFLLSQNGLSVSRIREQASCKRRDILRAKRADEVKDGICIGAFQSGRGLHQETSLQRPADTRWSSQYRTLLNLLVMLNLLVDTLEYIDEEGIEVDHRGEARIMKKLVETFDFVFPLHLMLSLLGITNDLSLALQRKDEDIVNAMDLVHTTRQRLQVIRDEGWESMINGVSSFCEARDISVLNMDDLFVLEGRSKRKAPKITFFHRYRAEIFFATIDFLLQEINSRFNEGTT</sequence>
<dbReference type="PANTHER" id="PTHR11697">
    <property type="entry name" value="GENERAL TRANSCRIPTION FACTOR 2-RELATED ZINC FINGER PROTEIN"/>
    <property type="match status" value="1"/>
</dbReference>
<evidence type="ECO:0000313" key="4">
    <source>
        <dbReference type="RefSeq" id="XP_056689223.1"/>
    </source>
</evidence>
<feature type="compositionally biased region" description="Acidic residues" evidence="1">
    <location>
        <begin position="23"/>
        <end position="33"/>
    </location>
</feature>
<dbReference type="InterPro" id="IPR006580">
    <property type="entry name" value="Znf_TTF"/>
</dbReference>
<gene>
    <name evidence="4" type="primary">LOC110791549</name>
</gene>
<feature type="domain" description="TTF-type" evidence="2">
    <location>
        <begin position="104"/>
        <end position="198"/>
    </location>
</feature>
<feature type="compositionally biased region" description="Polar residues" evidence="1">
    <location>
        <begin position="13"/>
        <end position="22"/>
    </location>
</feature>
<evidence type="ECO:0000256" key="1">
    <source>
        <dbReference type="SAM" id="MobiDB-lite"/>
    </source>
</evidence>
<evidence type="ECO:0000313" key="3">
    <source>
        <dbReference type="Proteomes" id="UP000813463"/>
    </source>
</evidence>
<dbReference type="RefSeq" id="XP_056689223.1">
    <property type="nucleotide sequence ID" value="XM_056833245.1"/>
</dbReference>
<dbReference type="Proteomes" id="UP000813463">
    <property type="component" value="Chromosome 1"/>
</dbReference>